<evidence type="ECO:0000313" key="2">
    <source>
        <dbReference type="Proteomes" id="UP000267517"/>
    </source>
</evidence>
<dbReference type="RefSeq" id="WP_231999410.1">
    <property type="nucleotide sequence ID" value="NZ_AP018050.1"/>
</dbReference>
<gene>
    <name evidence="1" type="ORF">PMEL_200513</name>
</gene>
<organism evidence="1 2">
    <name type="scientific">Prevotella melaninogenica</name>
    <dbReference type="NCBI Taxonomy" id="28132"/>
    <lineage>
        <taxon>Bacteria</taxon>
        <taxon>Pseudomonadati</taxon>
        <taxon>Bacteroidota</taxon>
        <taxon>Bacteroidia</taxon>
        <taxon>Bacteroidales</taxon>
        <taxon>Prevotellaceae</taxon>
        <taxon>Prevotella</taxon>
    </lineage>
</organism>
<evidence type="ECO:0000313" key="1">
    <source>
        <dbReference type="EMBL" id="BBA29986.1"/>
    </source>
</evidence>
<proteinExistence type="predicted"/>
<dbReference type="EMBL" id="AP018050">
    <property type="protein sequence ID" value="BBA29986.1"/>
    <property type="molecule type" value="Genomic_DNA"/>
</dbReference>
<sequence length="417" mass="48853">MVIIKFFLLGVLAFVSIGYISCTNKKGAEMKMVHTTQEKDSISSSLCKKIGIPEDMILPINSQGMDSLMKVYQTSYLQSSSEDEEEDEVRIDERYINILIPYAFNDLAKRGFIPISSALYNKKLKELGLAPEQRQKQPYIYEYKHYFTSPTIMQGWTDDIAEDGIDKKEHEYIRYAPISNIFVKGYNFCLPKPMLDSFLRNNKGKIAFHLSDEIVHLNRFLFNDSKASFAWLLHNNPEALKDLLLSYGYDTNEAINELVLKDISNEYTNVEDVSGLINTFIRKVYDKEPHIEIREGLMKTILRLPANDKNLKWQIILETYIDYLLKKDKAGCPYWMAHFTWKERYKAAAYLGYYLYKDRLRYQQIGSTGFANELYYNNEFRDNLEKHHYYKLPGFKEICDKIYEDYDFSVKASQTGE</sequence>
<protein>
    <submittedName>
        <fullName evidence="1">Uncharacterized protein</fullName>
    </submittedName>
</protein>
<dbReference type="AlphaFoldDB" id="A0A250KK50"/>
<name>A0A250KK50_9BACT</name>
<accession>A0A250KK50</accession>
<reference evidence="1 2" key="1">
    <citation type="submission" date="2017-05" db="EMBL/GenBank/DDBJ databases">
        <title>whole genome sequence of Prevotella melaninogenica GAI 07411.</title>
        <authorList>
            <person name="Kondo Y."/>
            <person name="Hoshino T."/>
        </authorList>
    </citation>
    <scope>NUCLEOTIDE SEQUENCE [LARGE SCALE GENOMIC DNA]</scope>
    <source>
        <strain evidence="1 2">GAI 07411</strain>
    </source>
</reference>
<dbReference type="Proteomes" id="UP000267517">
    <property type="component" value="Chromosome II"/>
</dbReference>